<dbReference type="InterPro" id="IPR039028">
    <property type="entry name" value="BCKD/PDK"/>
</dbReference>
<proteinExistence type="inferred from homology"/>
<comment type="similarity">
    <text evidence="1 8">Belongs to the PDK/BCKDK protein kinase family.</text>
</comment>
<dbReference type="EC" id="2.7.11.-" evidence="8"/>
<dbReference type="AlphaFoldDB" id="G8Y027"/>
<keyword evidence="5 8" id="KW-0418">Kinase</keyword>
<dbReference type="Gene3D" id="3.30.565.10">
    <property type="entry name" value="Histidine kinase-like ATPase, C-terminal domain"/>
    <property type="match status" value="1"/>
</dbReference>
<accession>G8Y027</accession>
<dbReference type="PANTHER" id="PTHR11947:SF20">
    <property type="entry name" value="[3-METHYL-2-OXOBUTANOATE DEHYDROGENASE [LIPOAMIDE]] KINASE, MITOCHONDRIAL"/>
    <property type="match status" value="1"/>
</dbReference>
<organism evidence="10 11">
    <name type="scientific">Pichia sorbitophila (strain ATCC MYA-4447 / BCRC 22081 / CBS 7064 / NBRC 10061 / NRRL Y-12695)</name>
    <name type="common">Hybrid yeast</name>
    <dbReference type="NCBI Taxonomy" id="559304"/>
    <lineage>
        <taxon>Eukaryota</taxon>
        <taxon>Fungi</taxon>
        <taxon>Dikarya</taxon>
        <taxon>Ascomycota</taxon>
        <taxon>Saccharomycotina</taxon>
        <taxon>Pichiomycetes</taxon>
        <taxon>Debaryomycetaceae</taxon>
        <taxon>Millerozyma</taxon>
    </lineage>
</organism>
<dbReference type="SMART" id="SM00387">
    <property type="entry name" value="HATPase_c"/>
    <property type="match status" value="1"/>
</dbReference>
<evidence type="ECO:0000256" key="7">
    <source>
        <dbReference type="ARBA" id="ARBA00023128"/>
    </source>
</evidence>
<evidence type="ECO:0000313" key="10">
    <source>
        <dbReference type="EMBL" id="CCE87286.1"/>
    </source>
</evidence>
<dbReference type="HOGENOM" id="CLU_023861_4_1_1"/>
<dbReference type="InterPro" id="IPR005467">
    <property type="entry name" value="His_kinase_dom"/>
</dbReference>
<evidence type="ECO:0000259" key="9">
    <source>
        <dbReference type="PROSITE" id="PS50109"/>
    </source>
</evidence>
<evidence type="ECO:0000256" key="1">
    <source>
        <dbReference type="ARBA" id="ARBA00006155"/>
    </source>
</evidence>
<evidence type="ECO:0000256" key="3">
    <source>
        <dbReference type="ARBA" id="ARBA00022679"/>
    </source>
</evidence>
<keyword evidence="3 8" id="KW-0808">Transferase</keyword>
<dbReference type="eggNOG" id="KOG0787">
    <property type="taxonomic scope" value="Eukaryota"/>
</dbReference>
<dbReference type="PANTHER" id="PTHR11947">
    <property type="entry name" value="PYRUVATE DEHYDROGENASE KINASE"/>
    <property type="match status" value="1"/>
</dbReference>
<reference evidence="10 11" key="1">
    <citation type="journal article" date="2012" name="G3 (Bethesda)">
        <title>Pichia sorbitophila, an interspecies yeast hybrid reveals early steps of genome resolution following polyploidization.</title>
        <authorList>
            <person name="Leh Louis V."/>
            <person name="Despons L."/>
            <person name="Friedrich A."/>
            <person name="Martin T."/>
            <person name="Durrens P."/>
            <person name="Casaregola S."/>
            <person name="Neuveglise C."/>
            <person name="Fairhead C."/>
            <person name="Marck C."/>
            <person name="Cruz J.A."/>
            <person name="Straub M.L."/>
            <person name="Kugler V."/>
            <person name="Sacerdot C."/>
            <person name="Uzunov Z."/>
            <person name="Thierry A."/>
            <person name="Weiss S."/>
            <person name="Bleykasten C."/>
            <person name="De Montigny J."/>
            <person name="Jacques N."/>
            <person name="Jung P."/>
            <person name="Lemaire M."/>
            <person name="Mallet S."/>
            <person name="Morel G."/>
            <person name="Richard G.F."/>
            <person name="Sarkar A."/>
            <person name="Savel G."/>
            <person name="Schacherer J."/>
            <person name="Seret M.L."/>
            <person name="Talla E."/>
            <person name="Samson G."/>
            <person name="Jubin C."/>
            <person name="Poulain J."/>
            <person name="Vacherie B."/>
            <person name="Barbe V."/>
            <person name="Pelletier E."/>
            <person name="Sherman D.J."/>
            <person name="Westhof E."/>
            <person name="Weissenbach J."/>
            <person name="Baret P.V."/>
            <person name="Wincker P."/>
            <person name="Gaillardin C."/>
            <person name="Dujon B."/>
            <person name="Souciet J.L."/>
        </authorList>
    </citation>
    <scope>NUCLEOTIDE SEQUENCE [LARGE SCALE GENOMIC DNA]</scope>
    <source>
        <strain evidence="11">ATCC MYA-4447 / BCRC 22081 / CBS 7064 / NBRC 10061 / NRRL Y-12695</strain>
    </source>
</reference>
<dbReference type="OrthoDB" id="3264224at2759"/>
<evidence type="ECO:0000313" key="11">
    <source>
        <dbReference type="Proteomes" id="UP000005222"/>
    </source>
</evidence>
<name>G8Y027_PICSO</name>
<keyword evidence="2" id="KW-0597">Phosphoprotein</keyword>
<comment type="subcellular location">
    <subcellularLocation>
        <location evidence="8">Mitochondrion matrix</location>
    </subcellularLocation>
</comment>
<dbReference type="EMBL" id="FO082046">
    <property type="protein sequence ID" value="CCE87286.1"/>
    <property type="molecule type" value="Genomic_DNA"/>
</dbReference>
<dbReference type="STRING" id="559304.G8Y027"/>
<keyword evidence="11" id="KW-1185">Reference proteome</keyword>
<dbReference type="GO" id="GO:0005759">
    <property type="term" value="C:mitochondrial matrix"/>
    <property type="evidence" value="ECO:0007669"/>
    <property type="project" value="UniProtKB-SubCell"/>
</dbReference>
<dbReference type="PROSITE" id="PS50109">
    <property type="entry name" value="HIS_KIN"/>
    <property type="match status" value="1"/>
</dbReference>
<gene>
    <name evidence="10" type="primary">Piso0_005833</name>
    <name evidence="10" type="ORF">GNLVRS01_PISO0N23597g</name>
</gene>
<feature type="domain" description="Histidine kinase" evidence="9">
    <location>
        <begin position="304"/>
        <end position="438"/>
    </location>
</feature>
<dbReference type="FunCoup" id="G8Y027">
    <property type="interactions" value="566"/>
</dbReference>
<evidence type="ECO:0000256" key="8">
    <source>
        <dbReference type="RuleBase" id="RU366032"/>
    </source>
</evidence>
<dbReference type="GO" id="GO:0004740">
    <property type="term" value="F:pyruvate dehydrogenase (acetyl-transferring) kinase activity"/>
    <property type="evidence" value="ECO:0007669"/>
    <property type="project" value="TreeGrafter"/>
</dbReference>
<dbReference type="InterPro" id="IPR003594">
    <property type="entry name" value="HATPase_dom"/>
</dbReference>
<dbReference type="InterPro" id="IPR036890">
    <property type="entry name" value="HATPase_C_sf"/>
</dbReference>
<dbReference type="Pfam" id="PF02518">
    <property type="entry name" value="HATPase_c"/>
    <property type="match status" value="1"/>
</dbReference>
<dbReference type="Pfam" id="PF10436">
    <property type="entry name" value="BCDHK_Adom3"/>
    <property type="match status" value="1"/>
</dbReference>
<evidence type="ECO:0000256" key="6">
    <source>
        <dbReference type="ARBA" id="ARBA00022840"/>
    </source>
</evidence>
<evidence type="ECO:0000256" key="5">
    <source>
        <dbReference type="ARBA" id="ARBA00022777"/>
    </source>
</evidence>
<dbReference type="Proteomes" id="UP000005222">
    <property type="component" value="Chromosome N"/>
</dbReference>
<dbReference type="SUPFAM" id="SSF55874">
    <property type="entry name" value="ATPase domain of HSP90 chaperone/DNA topoisomerase II/histidine kinase"/>
    <property type="match status" value="1"/>
</dbReference>
<keyword evidence="7 8" id="KW-0496">Mitochondrion</keyword>
<dbReference type="Gene3D" id="1.20.140.20">
    <property type="entry name" value="Alpha-ketoacid/pyruvate dehydrogenase kinase, N-terminal domain"/>
    <property type="match status" value="1"/>
</dbReference>
<dbReference type="InterPro" id="IPR036784">
    <property type="entry name" value="AK/P_DHK_N_sf"/>
</dbReference>
<protein>
    <recommendedName>
        <fullName evidence="8">Protein-serine/threonine kinase</fullName>
        <ecNumber evidence="8">2.7.11.-</ecNumber>
    </recommendedName>
</protein>
<evidence type="ECO:0000256" key="4">
    <source>
        <dbReference type="ARBA" id="ARBA00022741"/>
    </source>
</evidence>
<dbReference type="OMA" id="WSYPPSA"/>
<dbReference type="InterPro" id="IPR018955">
    <property type="entry name" value="BCDHK/PDK_N"/>
</dbReference>
<evidence type="ECO:0000256" key="2">
    <source>
        <dbReference type="ARBA" id="ARBA00022553"/>
    </source>
</evidence>
<dbReference type="GO" id="GO:0005524">
    <property type="term" value="F:ATP binding"/>
    <property type="evidence" value="ECO:0007669"/>
    <property type="project" value="UniProtKB-UniRule"/>
</dbReference>
<dbReference type="InParanoid" id="G8Y027"/>
<dbReference type="GO" id="GO:0010906">
    <property type="term" value="P:regulation of glucose metabolic process"/>
    <property type="evidence" value="ECO:0007669"/>
    <property type="project" value="TreeGrafter"/>
</dbReference>
<dbReference type="SUPFAM" id="SSF69012">
    <property type="entry name" value="alpha-ketoacid dehydrogenase kinase, N-terminal domain"/>
    <property type="match status" value="1"/>
</dbReference>
<keyword evidence="4 8" id="KW-0547">Nucleotide-binding</keyword>
<keyword evidence="6 8" id="KW-0067">ATP-binding</keyword>
<sequence>MMMYRRKALEHVSLPRYCRRLGYSEGRKLAVEPVFRRYFGSEADNREQQKHFLQKYQIRTSLERLIYKYANRPIDQLSMSELYAQSRELSEATFIDRTMEAVEKLLVFNARGIGKFRRLPYLVVLNPSICESYNIYLKTMSDLLKGIAKRPKNLEENEKFINQAFQGFIDEHADTIPALSKGFSEVRNLVSTERIKGFLDDHLKERIHMRLIAHQQIALMRSLKNPSFVPGGDFNGVIKPLDIKEVIQKNADLVNSICAIKYDQTVPIVVDTNLYPPSYWSGSEPNLTPRSKESFIFPYIEYHLDYVFMELLKNAFRAHVENGVKDPVHITVSISSDPSYLELRIRDKGKGIHPKALKNMFDYSFTTYESNEGDSYKTLNAPPGVGGQTIAGMGYGLPLSKNYIEAFNDSSSAATKGSLTLQTYKGWGTDVYVKTVGY</sequence>